<evidence type="ECO:0000256" key="6">
    <source>
        <dbReference type="PROSITE-ProRule" id="PRU00302"/>
    </source>
</evidence>
<dbReference type="PROSITE" id="PS50923">
    <property type="entry name" value="SUSHI"/>
    <property type="match status" value="1"/>
</dbReference>
<name>A0A9Q0M7P3_BLOTA</name>
<evidence type="ECO:0000313" key="13">
    <source>
        <dbReference type="Proteomes" id="UP001142055"/>
    </source>
</evidence>
<evidence type="ECO:0000259" key="10">
    <source>
        <dbReference type="PROSITE" id="PS51220"/>
    </source>
</evidence>
<keyword evidence="4 7" id="KW-0472">Membrane</keyword>
<dbReference type="AlphaFoldDB" id="A0A9Q0M7P3"/>
<dbReference type="Pfam" id="PF03782">
    <property type="entry name" value="AMOP"/>
    <property type="match status" value="1"/>
</dbReference>
<dbReference type="GO" id="GO:0007160">
    <property type="term" value="P:cell-matrix adhesion"/>
    <property type="evidence" value="ECO:0007669"/>
    <property type="project" value="InterPro"/>
</dbReference>
<feature type="transmembrane region" description="Helical" evidence="7">
    <location>
        <begin position="988"/>
        <end position="1014"/>
    </location>
</feature>
<evidence type="ECO:0000259" key="9">
    <source>
        <dbReference type="PROSITE" id="PS50923"/>
    </source>
</evidence>
<keyword evidence="5" id="KW-1015">Disulfide bond</keyword>
<accession>A0A9Q0M7P3</accession>
<feature type="domain" description="VWFD" evidence="11">
    <location>
        <begin position="661"/>
        <end position="842"/>
    </location>
</feature>
<comment type="caution">
    <text evidence="12">The sequence shown here is derived from an EMBL/GenBank/DDBJ whole genome shotgun (WGS) entry which is preliminary data.</text>
</comment>
<evidence type="ECO:0000256" key="4">
    <source>
        <dbReference type="ARBA" id="ARBA00023136"/>
    </source>
</evidence>
<evidence type="ECO:0000313" key="12">
    <source>
        <dbReference type="EMBL" id="KAJ6218930.1"/>
    </source>
</evidence>
<dbReference type="InterPro" id="IPR003886">
    <property type="entry name" value="NIDO_dom"/>
</dbReference>
<dbReference type="InterPro" id="IPR014756">
    <property type="entry name" value="Ig_E-set"/>
</dbReference>
<protein>
    <submittedName>
        <fullName evidence="12">Uncharacterized protein</fullName>
    </submittedName>
</protein>
<dbReference type="SMART" id="SM00032">
    <property type="entry name" value="CCP"/>
    <property type="match status" value="1"/>
</dbReference>
<dbReference type="SMART" id="SM00216">
    <property type="entry name" value="VWD"/>
    <property type="match status" value="1"/>
</dbReference>
<evidence type="ECO:0000259" key="11">
    <source>
        <dbReference type="PROSITE" id="PS51233"/>
    </source>
</evidence>
<dbReference type="PROSITE" id="PS51233">
    <property type="entry name" value="VWFD"/>
    <property type="match status" value="1"/>
</dbReference>
<dbReference type="PANTHER" id="PTHR13802:SF52">
    <property type="entry name" value="MUCIN-4"/>
    <property type="match status" value="1"/>
</dbReference>
<dbReference type="Gene3D" id="2.60.40.10">
    <property type="entry name" value="Immunoglobulins"/>
    <property type="match status" value="1"/>
</dbReference>
<reference evidence="12" key="1">
    <citation type="submission" date="2022-12" db="EMBL/GenBank/DDBJ databases">
        <title>Genome assemblies of Blomia tropicalis.</title>
        <authorList>
            <person name="Cui Y."/>
        </authorList>
    </citation>
    <scope>NUCLEOTIDE SEQUENCE</scope>
    <source>
        <tissue evidence="12">Adult mites</tissue>
    </source>
</reference>
<dbReference type="SUPFAM" id="SSF81296">
    <property type="entry name" value="E set domains"/>
    <property type="match status" value="1"/>
</dbReference>
<dbReference type="Pfam" id="PF00094">
    <property type="entry name" value="VWD"/>
    <property type="match status" value="1"/>
</dbReference>
<dbReference type="PANTHER" id="PTHR13802">
    <property type="entry name" value="MUCIN 4-RELATED"/>
    <property type="match status" value="1"/>
</dbReference>
<dbReference type="Pfam" id="PF06119">
    <property type="entry name" value="NIDO"/>
    <property type="match status" value="1"/>
</dbReference>
<evidence type="ECO:0000256" key="3">
    <source>
        <dbReference type="ARBA" id="ARBA00022989"/>
    </source>
</evidence>
<dbReference type="InterPro" id="IPR000436">
    <property type="entry name" value="Sushi_SCR_CCP_dom"/>
</dbReference>
<dbReference type="Proteomes" id="UP001142055">
    <property type="component" value="Chromosome 2"/>
</dbReference>
<dbReference type="SMART" id="SM00723">
    <property type="entry name" value="AMOP"/>
    <property type="match status" value="1"/>
</dbReference>
<dbReference type="InterPro" id="IPR056619">
    <property type="entry name" value="C8-3_MUC4"/>
</dbReference>
<evidence type="ECO:0000256" key="2">
    <source>
        <dbReference type="ARBA" id="ARBA00022692"/>
    </source>
</evidence>
<keyword evidence="2 7" id="KW-0812">Transmembrane</keyword>
<dbReference type="InterPro" id="IPR005533">
    <property type="entry name" value="AMOP_dom"/>
</dbReference>
<feature type="domain" description="Sushi" evidence="9">
    <location>
        <begin position="924"/>
        <end position="982"/>
    </location>
</feature>
<feature type="domain" description="NIDO" evidence="10">
    <location>
        <begin position="97"/>
        <end position="259"/>
    </location>
</feature>
<dbReference type="OMA" id="GYIMNDK"/>
<dbReference type="SMART" id="SM00539">
    <property type="entry name" value="NIDO"/>
    <property type="match status" value="1"/>
</dbReference>
<dbReference type="Pfam" id="PF23263">
    <property type="entry name" value="C8-3_MUC4"/>
    <property type="match status" value="1"/>
</dbReference>
<comment type="subcellular location">
    <subcellularLocation>
        <location evidence="1">Membrane</location>
    </subcellularLocation>
</comment>
<keyword evidence="3 7" id="KW-1133">Transmembrane helix</keyword>
<dbReference type="PROSITE" id="PS50856">
    <property type="entry name" value="AMOP"/>
    <property type="match status" value="1"/>
</dbReference>
<dbReference type="PROSITE" id="PS51220">
    <property type="entry name" value="NIDO"/>
    <property type="match status" value="1"/>
</dbReference>
<comment type="caution">
    <text evidence="6">Lacks conserved residue(s) required for the propagation of feature annotation.</text>
</comment>
<dbReference type="InterPro" id="IPR051495">
    <property type="entry name" value="Epithelial_Barrier/Signaling"/>
</dbReference>
<evidence type="ECO:0000256" key="1">
    <source>
        <dbReference type="ARBA" id="ARBA00004370"/>
    </source>
</evidence>
<sequence length="1170" mass="135724">MNPQPRPGQDPSDKSHLQFYPFDERDYLNTVNSMKQFHDQPLHFRLPFFGFAYHYIWIHKDGYVSFNRGLKSYQFPVSFPVVPADPKLEEDPSMMAIFFAHQDIPSEIKESGVYFRIENVGTLQNEEYKNRILEDFDQAMAGSGGFVPKFVIIVTWKNMTFANKRPDKPLKTNTYQMVIGTDEINTFVFYNYQWITWITHLDNFDGLNGPAAYVGFNAGNTTRTYEFSPYSQNPRISLLPLIGYANNIKGRAIFQVHDVLFQGSCVEKSLDPTLPDRMAMTTSVNYVTSLGKELLEVTGPCFTPEARITCRFETIQVKGHYKTNNVAYCVTPQVLYEGYIDLTVTVDDKTFFYTRLYIQSPESKREFEVWVEEKDYLEKNPDLIDASDHQLTIKWKNEKMGKPDERVTISIWAYQELDDTLYPQMIWILDLVTGIPNNGIHKLDLNQLPQFRLHRYDYHFGFIGVNKTGQELTATFWSNPIPLGWLLRKHWQVEFGRRWQTNFCQKWYEREDQNEYFATTLFRCPCTLAQAELDKGRFAPDERCNVVDKKCDSRHVGAQHCIRSARPSIGGSGQQCCYDDYGELIRSSDTMYGGRPSRSFIYGQHPFKMSWMTPTLSYWQQDIMPFYYCCKWSSKEDDSETCKMFNYFRTSQDCSNYQSTAIASVFGDPHIVTFDQLNYTFNGKGEYVLVHTDSPIHKLDIHGRFEQLPNLPATQLTAVAIRDNISSIVEFRIRPDGCRWFNQMFLIADKEYLYYWDDNMRTIHTRGVTLLINPAGTLTLHVYLPNTYINSTKGLLGYYSGNVEDDFMLPNGRLIPNPSTLSRQQIHQDFGIKYRLLETNQLNLSQSLFFHDVVSHSIYDDHNFEPIFDYSLDDLGPDIIRTCSDSLFCQYDYAVTGDSDFAANTKKEEAASQNMYSVVNAQIVRCPALDKPNNGRKSSNRYWTGTIVRFSCNDGYRLVGYEVRRCREDGLWSWGVDAHCLETYKYSFAIAGIIAAFIFPFLVIVFLAVVWIRVSKRYPDDNRRLRQTIRTKADDYFNFFKIRTSWLAPTKATFDDMDDEQSKIGKKMNDDIEHKDIEDDDESSQLNKDHFPDNMSQEEVTSIDRLNQQKIHLHQPQIHRPITTTTSMTENLSDSESPNIPNIIPIIPARPITMVNSSVRSKNSDDSILV</sequence>
<keyword evidence="6" id="KW-0768">Sushi</keyword>
<dbReference type="Gene3D" id="2.10.70.10">
    <property type="entry name" value="Complement Module, domain 1"/>
    <property type="match status" value="1"/>
</dbReference>
<evidence type="ECO:0000256" key="7">
    <source>
        <dbReference type="SAM" id="Phobius"/>
    </source>
</evidence>
<gene>
    <name evidence="12" type="ORF">RDWZM_004742</name>
</gene>
<evidence type="ECO:0000256" key="5">
    <source>
        <dbReference type="ARBA" id="ARBA00023157"/>
    </source>
</evidence>
<keyword evidence="13" id="KW-1185">Reference proteome</keyword>
<feature type="domain" description="AMOP" evidence="8">
    <location>
        <begin position="496"/>
        <end position="649"/>
    </location>
</feature>
<dbReference type="GO" id="GO:0016020">
    <property type="term" value="C:membrane"/>
    <property type="evidence" value="ECO:0007669"/>
    <property type="project" value="UniProtKB-SubCell"/>
</dbReference>
<proteinExistence type="predicted"/>
<dbReference type="InterPro" id="IPR013783">
    <property type="entry name" value="Ig-like_fold"/>
</dbReference>
<dbReference type="InterPro" id="IPR035976">
    <property type="entry name" value="Sushi/SCR/CCP_sf"/>
</dbReference>
<dbReference type="InterPro" id="IPR001846">
    <property type="entry name" value="VWF_type-D"/>
</dbReference>
<evidence type="ECO:0000259" key="8">
    <source>
        <dbReference type="PROSITE" id="PS50856"/>
    </source>
</evidence>
<dbReference type="EMBL" id="JAPWDV010000002">
    <property type="protein sequence ID" value="KAJ6218930.1"/>
    <property type="molecule type" value="Genomic_DNA"/>
</dbReference>
<dbReference type="Pfam" id="PF00084">
    <property type="entry name" value="Sushi"/>
    <property type="match status" value="1"/>
</dbReference>
<dbReference type="SUPFAM" id="SSF57535">
    <property type="entry name" value="Complement control module/SCR domain"/>
    <property type="match status" value="1"/>
</dbReference>
<dbReference type="CDD" id="cd00033">
    <property type="entry name" value="CCP"/>
    <property type="match status" value="1"/>
</dbReference>
<organism evidence="12 13">
    <name type="scientific">Blomia tropicalis</name>
    <name type="common">Mite</name>
    <dbReference type="NCBI Taxonomy" id="40697"/>
    <lineage>
        <taxon>Eukaryota</taxon>
        <taxon>Metazoa</taxon>
        <taxon>Ecdysozoa</taxon>
        <taxon>Arthropoda</taxon>
        <taxon>Chelicerata</taxon>
        <taxon>Arachnida</taxon>
        <taxon>Acari</taxon>
        <taxon>Acariformes</taxon>
        <taxon>Sarcoptiformes</taxon>
        <taxon>Astigmata</taxon>
        <taxon>Glycyphagoidea</taxon>
        <taxon>Echimyopodidae</taxon>
        <taxon>Blomia</taxon>
    </lineage>
</organism>